<evidence type="ECO:0008006" key="5">
    <source>
        <dbReference type="Google" id="ProtNLM"/>
    </source>
</evidence>
<name>A0ABS7VBK8_9GAMM</name>
<evidence type="ECO:0000313" key="3">
    <source>
        <dbReference type="EMBL" id="MBZ6066785.1"/>
    </source>
</evidence>
<comment type="caution">
    <text evidence="3">The sequence shown here is derived from an EMBL/GenBank/DDBJ whole genome shotgun (WGS) entry which is preliminary data.</text>
</comment>
<keyword evidence="4" id="KW-1185">Reference proteome</keyword>
<reference evidence="3 4" key="1">
    <citation type="submission" date="2021-09" db="EMBL/GenBank/DDBJ databases">
        <title>Aeromonas schubertii isolated from Asian sea bass.</title>
        <authorList>
            <person name="Pinpimai K."/>
        </authorList>
    </citation>
    <scope>NUCLEOTIDE SEQUENCE [LARGE SCALE GENOMIC DNA]</scope>
    <source>
        <strain evidence="3 4">CHULA2021a</strain>
    </source>
</reference>
<feature type="chain" id="PRO_5045839276" description="Lipoprotein" evidence="2">
    <location>
        <begin position="21"/>
        <end position="127"/>
    </location>
</feature>
<protein>
    <recommendedName>
        <fullName evidence="5">Lipoprotein</fullName>
    </recommendedName>
</protein>
<proteinExistence type="predicted"/>
<dbReference type="RefSeq" id="WP_224162896.1">
    <property type="nucleotide sequence ID" value="NZ_JAIRBT010000013.1"/>
</dbReference>
<dbReference type="PROSITE" id="PS51257">
    <property type="entry name" value="PROKAR_LIPOPROTEIN"/>
    <property type="match status" value="1"/>
</dbReference>
<feature type="region of interest" description="Disordered" evidence="1">
    <location>
        <begin position="107"/>
        <end position="127"/>
    </location>
</feature>
<feature type="signal peptide" evidence="2">
    <location>
        <begin position="1"/>
        <end position="20"/>
    </location>
</feature>
<evidence type="ECO:0000256" key="2">
    <source>
        <dbReference type="SAM" id="SignalP"/>
    </source>
</evidence>
<accession>A0ABS7VBK8</accession>
<dbReference type="Proteomes" id="UP000774958">
    <property type="component" value="Unassembled WGS sequence"/>
</dbReference>
<dbReference type="EMBL" id="JAIRBT010000013">
    <property type="protein sequence ID" value="MBZ6066785.1"/>
    <property type="molecule type" value="Genomic_DNA"/>
</dbReference>
<evidence type="ECO:0000313" key="4">
    <source>
        <dbReference type="Proteomes" id="UP000774958"/>
    </source>
</evidence>
<organism evidence="3 4">
    <name type="scientific">Aeromonas schubertii</name>
    <dbReference type="NCBI Taxonomy" id="652"/>
    <lineage>
        <taxon>Bacteria</taxon>
        <taxon>Pseudomonadati</taxon>
        <taxon>Pseudomonadota</taxon>
        <taxon>Gammaproteobacteria</taxon>
        <taxon>Aeromonadales</taxon>
        <taxon>Aeromonadaceae</taxon>
        <taxon>Aeromonas</taxon>
    </lineage>
</organism>
<evidence type="ECO:0000256" key="1">
    <source>
        <dbReference type="SAM" id="MobiDB-lite"/>
    </source>
</evidence>
<keyword evidence="2" id="KW-0732">Signal</keyword>
<sequence length="127" mass="14561">MRLLLLFPLLLLAACSSSQRGDAPPPLFATHINQEGSKRFVFEAAPLERLPVRLPADGKLERPRKSLLETREAIQEEQLSQWMTEKQFCHQGFIVLTRTSWKVRGECNEGASTADRQRFPNTPLWEE</sequence>
<gene>
    <name evidence="3" type="ORF">LA374_11265</name>
</gene>